<dbReference type="AlphaFoldDB" id="A0A7J7M949"/>
<name>A0A7J7M949_9MAGN</name>
<protein>
    <submittedName>
        <fullName evidence="1">Uncharacterized protein</fullName>
    </submittedName>
</protein>
<proteinExistence type="predicted"/>
<dbReference type="EMBL" id="JACGCM010001698">
    <property type="protein sequence ID" value="KAF6151304.1"/>
    <property type="molecule type" value="Genomic_DNA"/>
</dbReference>
<sequence length="97" mass="10908">YYPIIGDNPLNSPFPLNSNILLHLPISHNLNHLNHMVLNRLTYHNSKTRGLLIEKKTKADVVRPRQLPMQGGRVSVVEMDGYSKQKSCKSLGSCLEG</sequence>
<comment type="caution">
    <text evidence="1">The sequence shown here is derived from an EMBL/GenBank/DDBJ whole genome shotgun (WGS) entry which is preliminary data.</text>
</comment>
<evidence type="ECO:0000313" key="1">
    <source>
        <dbReference type="EMBL" id="KAF6151304.1"/>
    </source>
</evidence>
<accession>A0A7J7M949</accession>
<dbReference type="Proteomes" id="UP000541444">
    <property type="component" value="Unassembled WGS sequence"/>
</dbReference>
<evidence type="ECO:0000313" key="2">
    <source>
        <dbReference type="Proteomes" id="UP000541444"/>
    </source>
</evidence>
<feature type="non-terminal residue" evidence="1">
    <location>
        <position position="1"/>
    </location>
</feature>
<organism evidence="1 2">
    <name type="scientific">Kingdonia uniflora</name>
    <dbReference type="NCBI Taxonomy" id="39325"/>
    <lineage>
        <taxon>Eukaryota</taxon>
        <taxon>Viridiplantae</taxon>
        <taxon>Streptophyta</taxon>
        <taxon>Embryophyta</taxon>
        <taxon>Tracheophyta</taxon>
        <taxon>Spermatophyta</taxon>
        <taxon>Magnoliopsida</taxon>
        <taxon>Ranunculales</taxon>
        <taxon>Circaeasteraceae</taxon>
        <taxon>Kingdonia</taxon>
    </lineage>
</organism>
<reference evidence="1 2" key="1">
    <citation type="journal article" date="2020" name="IScience">
        <title>Genome Sequencing of the Endangered Kingdonia uniflora (Circaeasteraceae, Ranunculales) Reveals Potential Mechanisms of Evolutionary Specialization.</title>
        <authorList>
            <person name="Sun Y."/>
            <person name="Deng T."/>
            <person name="Zhang A."/>
            <person name="Moore M.J."/>
            <person name="Landis J.B."/>
            <person name="Lin N."/>
            <person name="Zhang H."/>
            <person name="Zhang X."/>
            <person name="Huang J."/>
            <person name="Zhang X."/>
            <person name="Sun H."/>
            <person name="Wang H."/>
        </authorList>
    </citation>
    <scope>NUCLEOTIDE SEQUENCE [LARGE SCALE GENOMIC DNA]</scope>
    <source>
        <strain evidence="1">TB1705</strain>
        <tissue evidence="1">Leaf</tissue>
    </source>
</reference>
<gene>
    <name evidence="1" type="ORF">GIB67_037141</name>
</gene>
<keyword evidence="2" id="KW-1185">Reference proteome</keyword>